<evidence type="ECO:0000313" key="3">
    <source>
        <dbReference type="Proteomes" id="UP000271937"/>
    </source>
</evidence>
<protein>
    <submittedName>
        <fullName evidence="2">Uncharacterized protein</fullName>
    </submittedName>
</protein>
<reference evidence="2 3" key="1">
    <citation type="submission" date="2018-11" db="EMBL/GenBank/DDBJ databases">
        <title>Flavobacterium sp. nov., YIM 102600 draft genome.</title>
        <authorList>
            <person name="Li G."/>
            <person name="Jiang Y."/>
        </authorList>
    </citation>
    <scope>NUCLEOTIDE SEQUENCE [LARGE SCALE GENOMIC DNA]</scope>
    <source>
        <strain evidence="2 3">YIM 102600</strain>
    </source>
</reference>
<feature type="compositionally biased region" description="Basic and acidic residues" evidence="1">
    <location>
        <begin position="106"/>
        <end position="119"/>
    </location>
</feature>
<feature type="region of interest" description="Disordered" evidence="1">
    <location>
        <begin position="1"/>
        <end position="119"/>
    </location>
</feature>
<feature type="compositionally biased region" description="Basic and acidic residues" evidence="1">
    <location>
        <begin position="39"/>
        <end position="67"/>
    </location>
</feature>
<dbReference type="AlphaFoldDB" id="A0A3P3WBQ4"/>
<feature type="compositionally biased region" description="Basic and acidic residues" evidence="1">
    <location>
        <begin position="78"/>
        <end position="93"/>
    </location>
</feature>
<feature type="compositionally biased region" description="Basic and acidic residues" evidence="1">
    <location>
        <begin position="1"/>
        <end position="21"/>
    </location>
</feature>
<name>A0A3P3WBQ4_9FLAO</name>
<dbReference type="OrthoDB" id="1374894at2"/>
<accession>A0A3P3WBQ4</accession>
<evidence type="ECO:0000313" key="2">
    <source>
        <dbReference type="EMBL" id="RRJ92612.1"/>
    </source>
</evidence>
<proteinExistence type="predicted"/>
<sequence length="119" mass="13350">MSTEKANDLGDKKWNGEEAKSSKNVNEGFSGQNLPDDYDPSKGKLKSETEKDESGQKETVKRARNVDDYDNEATTSGEEIKSQKNPENRDKNSDSNPNRYPAGHPDNQKNRGNMDLDNE</sequence>
<comment type="caution">
    <text evidence="2">The sequence shown here is derived from an EMBL/GenBank/DDBJ whole genome shotgun (WGS) entry which is preliminary data.</text>
</comment>
<organism evidence="2 3">
    <name type="scientific">Flavobacterium macacae</name>
    <dbReference type="NCBI Taxonomy" id="2488993"/>
    <lineage>
        <taxon>Bacteria</taxon>
        <taxon>Pseudomonadati</taxon>
        <taxon>Bacteroidota</taxon>
        <taxon>Flavobacteriia</taxon>
        <taxon>Flavobacteriales</taxon>
        <taxon>Flavobacteriaceae</taxon>
        <taxon>Flavobacterium</taxon>
    </lineage>
</organism>
<dbReference type="RefSeq" id="WP_125012252.1">
    <property type="nucleotide sequence ID" value="NZ_RQVR01000005.1"/>
</dbReference>
<dbReference type="Proteomes" id="UP000271937">
    <property type="component" value="Unassembled WGS sequence"/>
</dbReference>
<gene>
    <name evidence="2" type="ORF">EG849_05800</name>
</gene>
<evidence type="ECO:0000256" key="1">
    <source>
        <dbReference type="SAM" id="MobiDB-lite"/>
    </source>
</evidence>
<dbReference type="EMBL" id="RQVR01000005">
    <property type="protein sequence ID" value="RRJ92612.1"/>
    <property type="molecule type" value="Genomic_DNA"/>
</dbReference>
<keyword evidence="3" id="KW-1185">Reference proteome</keyword>
<feature type="compositionally biased region" description="Polar residues" evidence="1">
    <location>
        <begin position="22"/>
        <end position="33"/>
    </location>
</feature>